<dbReference type="RefSeq" id="WP_183369214.1">
    <property type="nucleotide sequence ID" value="NZ_BAABHL010000079.1"/>
</dbReference>
<evidence type="ECO:0000259" key="2">
    <source>
        <dbReference type="Pfam" id="PF02371"/>
    </source>
</evidence>
<reference evidence="3 4" key="1">
    <citation type="submission" date="2020-08" db="EMBL/GenBank/DDBJ databases">
        <title>Sequencing the genomes of 1000 actinobacteria strains.</title>
        <authorList>
            <person name="Klenk H.-P."/>
        </authorList>
    </citation>
    <scope>NUCLEOTIDE SEQUENCE [LARGE SCALE GENOMIC DNA]</scope>
    <source>
        <strain evidence="3 4">DSM 45298</strain>
    </source>
</reference>
<gene>
    <name evidence="3" type="ORF">BKA16_000545</name>
</gene>
<dbReference type="GO" id="GO:0003677">
    <property type="term" value="F:DNA binding"/>
    <property type="evidence" value="ECO:0007669"/>
    <property type="project" value="InterPro"/>
</dbReference>
<accession>A0A840EUL1</accession>
<keyword evidence="1" id="KW-0812">Transmembrane</keyword>
<keyword evidence="1" id="KW-0472">Membrane</keyword>
<dbReference type="AlphaFoldDB" id="A0A840EUL1"/>
<proteinExistence type="predicted"/>
<evidence type="ECO:0000256" key="1">
    <source>
        <dbReference type="SAM" id="Phobius"/>
    </source>
</evidence>
<keyword evidence="1" id="KW-1133">Transmembrane helix</keyword>
<evidence type="ECO:0000313" key="4">
    <source>
        <dbReference type="Proteomes" id="UP000551501"/>
    </source>
</evidence>
<dbReference type="GO" id="GO:0006313">
    <property type="term" value="P:DNA transposition"/>
    <property type="evidence" value="ECO:0007669"/>
    <property type="project" value="InterPro"/>
</dbReference>
<feature type="domain" description="Transposase IS116/IS110/IS902 C-terminal" evidence="2">
    <location>
        <begin position="96"/>
        <end position="171"/>
    </location>
</feature>
<dbReference type="Proteomes" id="UP000551501">
    <property type="component" value="Unassembled WGS sequence"/>
</dbReference>
<comment type="caution">
    <text evidence="3">The sequence shown here is derived from an EMBL/GenBank/DDBJ whole genome shotgun (WGS) entry which is preliminary data.</text>
</comment>
<evidence type="ECO:0000313" key="3">
    <source>
        <dbReference type="EMBL" id="MBB4133993.1"/>
    </source>
</evidence>
<dbReference type="InterPro" id="IPR047650">
    <property type="entry name" value="Transpos_IS110"/>
</dbReference>
<feature type="transmembrane region" description="Helical" evidence="1">
    <location>
        <begin position="96"/>
        <end position="115"/>
    </location>
</feature>
<sequence>MLTNARDQLNADRLRCINALTALVRGHDLGLDARRALTSQQIATIASWRGREESLAVATARAEALWIAKRIGTLDDELASNRAGITALTEVLAPELLGLAGVGAITAAIVMTVWFHPGRIRSEATFAQIARACPIPASSGNAVRHCLNHGGDRRLNRALNTIVLTRMRTGPPPATISSDG</sequence>
<organism evidence="3 4">
    <name type="scientific">Gordonia humi</name>
    <dbReference type="NCBI Taxonomy" id="686429"/>
    <lineage>
        <taxon>Bacteria</taxon>
        <taxon>Bacillati</taxon>
        <taxon>Actinomycetota</taxon>
        <taxon>Actinomycetes</taxon>
        <taxon>Mycobacteriales</taxon>
        <taxon>Gordoniaceae</taxon>
        <taxon>Gordonia</taxon>
    </lineage>
</organism>
<dbReference type="InterPro" id="IPR003346">
    <property type="entry name" value="Transposase_20"/>
</dbReference>
<protein>
    <submittedName>
        <fullName evidence="3">Transposase</fullName>
    </submittedName>
</protein>
<dbReference type="Pfam" id="PF02371">
    <property type="entry name" value="Transposase_20"/>
    <property type="match status" value="1"/>
</dbReference>
<dbReference type="GO" id="GO:0004803">
    <property type="term" value="F:transposase activity"/>
    <property type="evidence" value="ECO:0007669"/>
    <property type="project" value="InterPro"/>
</dbReference>
<keyword evidence="4" id="KW-1185">Reference proteome</keyword>
<dbReference type="PANTHER" id="PTHR33055">
    <property type="entry name" value="TRANSPOSASE FOR INSERTION SEQUENCE ELEMENT IS1111A"/>
    <property type="match status" value="1"/>
</dbReference>
<dbReference type="EMBL" id="JACIFP010000001">
    <property type="protein sequence ID" value="MBB4133993.1"/>
    <property type="molecule type" value="Genomic_DNA"/>
</dbReference>
<dbReference type="PANTHER" id="PTHR33055:SF16">
    <property type="entry name" value="TRANSPOSASE FOR INSERTION SEQUENCE ELEMENT IS1547"/>
    <property type="match status" value="1"/>
</dbReference>
<name>A0A840EUL1_9ACTN</name>